<proteinExistence type="predicted"/>
<comment type="caution">
    <text evidence="1">The sequence shown here is derived from an EMBL/GenBank/DDBJ whole genome shotgun (WGS) entry which is preliminary data.</text>
</comment>
<reference evidence="1 2" key="1">
    <citation type="journal article" date="2018" name="PLoS Genet.">
        <title>Population sequencing reveals clonal diversity and ancestral inbreeding in the grapevine cultivar Chardonnay.</title>
        <authorList>
            <person name="Roach M.J."/>
            <person name="Johnson D.L."/>
            <person name="Bohlmann J."/>
            <person name="van Vuuren H.J."/>
            <person name="Jones S.J."/>
            <person name="Pretorius I.S."/>
            <person name="Schmidt S.A."/>
            <person name="Borneman A.R."/>
        </authorList>
    </citation>
    <scope>NUCLEOTIDE SEQUENCE [LARGE SCALE GENOMIC DNA]</scope>
    <source>
        <strain evidence="2">cv. Chardonnay</strain>
        <tissue evidence="1">Leaf</tissue>
    </source>
</reference>
<sequence length="46" mass="5453">MISNVQIVEKLHYYVKNGDTKFEALCSSLHFFLSKLEFSSTWLIER</sequence>
<dbReference type="Proteomes" id="UP000288805">
    <property type="component" value="Unassembled WGS sequence"/>
</dbReference>
<name>A0A438H642_VITVI</name>
<accession>A0A438H642</accession>
<evidence type="ECO:0000313" key="2">
    <source>
        <dbReference type="Proteomes" id="UP000288805"/>
    </source>
</evidence>
<organism evidence="1 2">
    <name type="scientific">Vitis vinifera</name>
    <name type="common">Grape</name>
    <dbReference type="NCBI Taxonomy" id="29760"/>
    <lineage>
        <taxon>Eukaryota</taxon>
        <taxon>Viridiplantae</taxon>
        <taxon>Streptophyta</taxon>
        <taxon>Embryophyta</taxon>
        <taxon>Tracheophyta</taxon>
        <taxon>Spermatophyta</taxon>
        <taxon>Magnoliopsida</taxon>
        <taxon>eudicotyledons</taxon>
        <taxon>Gunneridae</taxon>
        <taxon>Pentapetalae</taxon>
        <taxon>rosids</taxon>
        <taxon>Vitales</taxon>
        <taxon>Vitaceae</taxon>
        <taxon>Viteae</taxon>
        <taxon>Vitis</taxon>
    </lineage>
</organism>
<dbReference type="EMBL" id="QGNW01000273">
    <property type="protein sequence ID" value="RVW79922.1"/>
    <property type="molecule type" value="Genomic_DNA"/>
</dbReference>
<dbReference type="AlphaFoldDB" id="A0A438H642"/>
<evidence type="ECO:0000313" key="1">
    <source>
        <dbReference type="EMBL" id="RVW79922.1"/>
    </source>
</evidence>
<protein>
    <submittedName>
        <fullName evidence="1">Uncharacterized protein</fullName>
    </submittedName>
</protein>
<gene>
    <name evidence="1" type="ORF">CK203_041329</name>
</gene>